<dbReference type="EMBL" id="JAVHNS010000010">
    <property type="protein sequence ID" value="KAK6341884.1"/>
    <property type="molecule type" value="Genomic_DNA"/>
</dbReference>
<dbReference type="Proteomes" id="UP001373714">
    <property type="component" value="Unassembled WGS sequence"/>
</dbReference>
<organism evidence="3 4">
    <name type="scientific">Orbilia blumenaviensis</name>
    <dbReference type="NCBI Taxonomy" id="1796055"/>
    <lineage>
        <taxon>Eukaryota</taxon>
        <taxon>Fungi</taxon>
        <taxon>Dikarya</taxon>
        <taxon>Ascomycota</taxon>
        <taxon>Pezizomycotina</taxon>
        <taxon>Orbiliomycetes</taxon>
        <taxon>Orbiliales</taxon>
        <taxon>Orbiliaceae</taxon>
        <taxon>Orbilia</taxon>
    </lineage>
</organism>
<feature type="region of interest" description="Disordered" evidence="1">
    <location>
        <begin position="44"/>
        <end position="137"/>
    </location>
</feature>
<evidence type="ECO:0000259" key="2">
    <source>
        <dbReference type="Pfam" id="PF15535"/>
    </source>
</evidence>
<dbReference type="AlphaFoldDB" id="A0AAV9UKJ3"/>
<keyword evidence="4" id="KW-1185">Reference proteome</keyword>
<evidence type="ECO:0000313" key="4">
    <source>
        <dbReference type="Proteomes" id="UP001373714"/>
    </source>
</evidence>
<comment type="caution">
    <text evidence="3">The sequence shown here is derived from an EMBL/GenBank/DDBJ whole genome shotgun (WGS) entry which is preliminary data.</text>
</comment>
<feature type="domain" description="Toxin 37-like C-terminal" evidence="2">
    <location>
        <begin position="56"/>
        <end position="133"/>
    </location>
</feature>
<evidence type="ECO:0000313" key="3">
    <source>
        <dbReference type="EMBL" id="KAK6341884.1"/>
    </source>
</evidence>
<feature type="compositionally biased region" description="Basic and acidic residues" evidence="1">
    <location>
        <begin position="119"/>
        <end position="128"/>
    </location>
</feature>
<name>A0AAV9UKJ3_9PEZI</name>
<evidence type="ECO:0000256" key="1">
    <source>
        <dbReference type="SAM" id="MobiDB-lite"/>
    </source>
</evidence>
<sequence length="137" mass="14592">MIPIVIGMTITATGVEILAPTLALFGIVAAQGIVDAINEPAYQNRRNTASSNSTSAKAPGQPTEKNGFKKPKNPDKQGLRTPPWGGKKGYEDKNGDWWLPTGPKTGGGGQPHGGAHWDLVPKKGEHKNIYPGGHIRY</sequence>
<protein>
    <recommendedName>
        <fullName evidence="2">Toxin 37-like C-terminal domain-containing protein</fullName>
    </recommendedName>
</protein>
<accession>A0AAV9UKJ3</accession>
<gene>
    <name evidence="3" type="ORF">TWF730_001370</name>
</gene>
<reference evidence="3 4" key="1">
    <citation type="submission" date="2019-10" db="EMBL/GenBank/DDBJ databases">
        <authorList>
            <person name="Palmer J.M."/>
        </authorList>
    </citation>
    <scope>NUCLEOTIDE SEQUENCE [LARGE SCALE GENOMIC DNA]</scope>
    <source>
        <strain evidence="3 4">TWF730</strain>
    </source>
</reference>
<dbReference type="Pfam" id="PF15535">
    <property type="entry name" value="Ntox37"/>
    <property type="match status" value="1"/>
</dbReference>
<feature type="compositionally biased region" description="Low complexity" evidence="1">
    <location>
        <begin position="44"/>
        <end position="56"/>
    </location>
</feature>
<dbReference type="InterPro" id="IPR029108">
    <property type="entry name" value="Ntox37-like_C"/>
</dbReference>
<proteinExistence type="predicted"/>